<evidence type="ECO:0000256" key="1">
    <source>
        <dbReference type="ARBA" id="ARBA00023121"/>
    </source>
</evidence>
<reference evidence="3" key="1">
    <citation type="submission" date="2022-04" db="EMBL/GenBank/DDBJ databases">
        <title>Desulfatitalea alkaliphila sp. nov., a novel anaerobic sulfate-reducing bacterium isolated from terrestrial mud volcano, Taman Peninsula, Russia.</title>
        <authorList>
            <person name="Khomyakova M.A."/>
            <person name="Merkel A.Y."/>
            <person name="Slobodkin A.I."/>
        </authorList>
    </citation>
    <scope>NUCLEOTIDE SEQUENCE</scope>
    <source>
        <strain evidence="3">M08but</strain>
    </source>
</reference>
<dbReference type="Pfam" id="PF21645">
    <property type="entry name" value="FakA-like_M"/>
    <property type="match status" value="1"/>
</dbReference>
<accession>A0AA41R2J5</accession>
<feature type="domain" description="DhaL" evidence="2">
    <location>
        <begin position="30"/>
        <end position="178"/>
    </location>
</feature>
<dbReference type="EMBL" id="JALJRB010000015">
    <property type="protein sequence ID" value="MCJ8501619.1"/>
    <property type="molecule type" value="Genomic_DNA"/>
</dbReference>
<gene>
    <name evidence="3" type="ORF">MRX98_13635</name>
</gene>
<sequence length="578" mass="62373">MAQAYFKAFITGYERMVAWSDLLDQINVFPVADADTGRNLKISLAPLRQLADNPTVVPRNLIKSATGNSGNIAAAFFYELLGIDNAAELPSTIQVGFDKAQRAVVNPAPGTMLTLFEALAQAMAVADKTPDQWDTNAIIRRMEETVAATSETLPACRKAGVVDAGALGMFIFLEAFLGCLTDRLDQGRPVTETFAGKLRIADDYHHDGESEDGYCVSAMIQADGRGEAVRRRLADLGESMVVTEGEGGLKVHLHTASRQQLRSGLEALGQVVDWTEERLAPVRTAQTKAGAVHIMTDAAGSVTVEDARELGLTLLNSYLVVGDQSCPETLYAPERLYAAMRAGTKVSTAQASVFERHQSYLSAVSRHERVLYLCVGSVFTGNFETVTAWQAQQDPEQRMTIIDTGVASGRLAVVVLATARRSLAGGDPAAVVAFAHEAVARSREFVFLDQLKYLAAGGRISKTKGFFGDLLHMKPIITPTATGAEKVGVVRNRQDQLNFAMAQLQAHFEAGAAPLIVLQHSDNREWVAQTAAPRIQEFLPDAEVLFRPLSLTSGAHMGPGTWAIAFLAPPDASSKEER</sequence>
<comment type="caution">
    <text evidence="3">The sequence shown here is derived from an EMBL/GenBank/DDBJ whole genome shotgun (WGS) entry which is preliminary data.</text>
</comment>
<dbReference type="PANTHER" id="PTHR33434">
    <property type="entry name" value="DEGV DOMAIN-CONTAINING PROTEIN DR_1986-RELATED"/>
    <property type="match status" value="1"/>
</dbReference>
<dbReference type="InterPro" id="IPR048394">
    <property type="entry name" value="FakA-like_M"/>
</dbReference>
<evidence type="ECO:0000259" key="2">
    <source>
        <dbReference type="SMART" id="SM01120"/>
    </source>
</evidence>
<dbReference type="SMART" id="SM01120">
    <property type="entry name" value="Dak2"/>
    <property type="match status" value="1"/>
</dbReference>
<dbReference type="Pfam" id="PF02645">
    <property type="entry name" value="DegV"/>
    <property type="match status" value="1"/>
</dbReference>
<keyword evidence="4" id="KW-1185">Reference proteome</keyword>
<dbReference type="Gene3D" id="1.25.40.340">
    <property type="match status" value="1"/>
</dbReference>
<dbReference type="InterPro" id="IPR036117">
    <property type="entry name" value="DhaL_dom_sf"/>
</dbReference>
<dbReference type="InterPro" id="IPR043168">
    <property type="entry name" value="DegV_C"/>
</dbReference>
<name>A0AA41R2J5_9BACT</name>
<dbReference type="InterPro" id="IPR004007">
    <property type="entry name" value="DhaL_dom"/>
</dbReference>
<keyword evidence="1" id="KW-0446">Lipid-binding</keyword>
<dbReference type="Gene3D" id="3.30.1180.10">
    <property type="match status" value="1"/>
</dbReference>
<dbReference type="Pfam" id="PF02734">
    <property type="entry name" value="Dak2"/>
    <property type="match status" value="1"/>
</dbReference>
<dbReference type="Proteomes" id="UP001165427">
    <property type="component" value="Unassembled WGS sequence"/>
</dbReference>
<dbReference type="GO" id="GO:0006071">
    <property type="term" value="P:glycerol metabolic process"/>
    <property type="evidence" value="ECO:0007669"/>
    <property type="project" value="InterPro"/>
</dbReference>
<dbReference type="PANTHER" id="PTHR33434:SF2">
    <property type="entry name" value="FATTY ACID-BINDING PROTEIN TM_1468"/>
    <property type="match status" value="1"/>
</dbReference>
<dbReference type="SUPFAM" id="SSF82549">
    <property type="entry name" value="DAK1/DegV-like"/>
    <property type="match status" value="1"/>
</dbReference>
<dbReference type="GO" id="GO:0008289">
    <property type="term" value="F:lipid binding"/>
    <property type="evidence" value="ECO:0007669"/>
    <property type="project" value="UniProtKB-KW"/>
</dbReference>
<dbReference type="RefSeq" id="WP_246909938.1">
    <property type="nucleotide sequence ID" value="NZ_JALJRB010000015.1"/>
</dbReference>
<dbReference type="SUPFAM" id="SSF101473">
    <property type="entry name" value="DhaL-like"/>
    <property type="match status" value="1"/>
</dbReference>
<dbReference type="InterPro" id="IPR003797">
    <property type="entry name" value="DegV"/>
</dbReference>
<dbReference type="PROSITE" id="PS51482">
    <property type="entry name" value="DEGV"/>
    <property type="match status" value="1"/>
</dbReference>
<evidence type="ECO:0000313" key="3">
    <source>
        <dbReference type="EMBL" id="MCJ8501619.1"/>
    </source>
</evidence>
<protein>
    <submittedName>
        <fullName evidence="3">DegV family EDD domain-containing protein</fullName>
    </submittedName>
</protein>
<dbReference type="AlphaFoldDB" id="A0AA41R2J5"/>
<dbReference type="Gene3D" id="3.40.50.10170">
    <property type="match status" value="1"/>
</dbReference>
<organism evidence="3 4">
    <name type="scientific">Desulfatitalea alkaliphila</name>
    <dbReference type="NCBI Taxonomy" id="2929485"/>
    <lineage>
        <taxon>Bacteria</taxon>
        <taxon>Pseudomonadati</taxon>
        <taxon>Thermodesulfobacteriota</taxon>
        <taxon>Desulfobacteria</taxon>
        <taxon>Desulfobacterales</taxon>
        <taxon>Desulfosarcinaceae</taxon>
        <taxon>Desulfatitalea</taxon>
    </lineage>
</organism>
<proteinExistence type="predicted"/>
<dbReference type="NCBIfam" id="TIGR00762">
    <property type="entry name" value="DegV"/>
    <property type="match status" value="1"/>
</dbReference>
<dbReference type="InterPro" id="IPR050270">
    <property type="entry name" value="DegV_domain_contain"/>
</dbReference>
<evidence type="ECO:0000313" key="4">
    <source>
        <dbReference type="Proteomes" id="UP001165427"/>
    </source>
</evidence>
<dbReference type="GO" id="GO:0004371">
    <property type="term" value="F:glycerone kinase activity"/>
    <property type="evidence" value="ECO:0007669"/>
    <property type="project" value="InterPro"/>
</dbReference>